<dbReference type="Pfam" id="PF25539">
    <property type="entry name" value="Bestrophin_2"/>
    <property type="match status" value="1"/>
</dbReference>
<keyword evidence="4 9" id="KW-0812">Transmembrane</keyword>
<evidence type="ECO:0008006" key="12">
    <source>
        <dbReference type="Google" id="ProtNLM"/>
    </source>
</evidence>
<gene>
    <name evidence="10" type="ORF">I5907_09475</name>
</gene>
<dbReference type="Proteomes" id="UP000628448">
    <property type="component" value="Unassembled WGS sequence"/>
</dbReference>
<protein>
    <recommendedName>
        <fullName evidence="12">Bestrophin</fullName>
    </recommendedName>
</protein>
<evidence type="ECO:0000256" key="9">
    <source>
        <dbReference type="SAM" id="Phobius"/>
    </source>
</evidence>
<feature type="transmembrane region" description="Helical" evidence="9">
    <location>
        <begin position="21"/>
        <end position="42"/>
    </location>
</feature>
<evidence type="ECO:0000256" key="5">
    <source>
        <dbReference type="ARBA" id="ARBA00022989"/>
    </source>
</evidence>
<evidence type="ECO:0000256" key="3">
    <source>
        <dbReference type="ARBA" id="ARBA00022475"/>
    </source>
</evidence>
<name>A0A931E0N1_9BACT</name>
<evidence type="ECO:0000313" key="11">
    <source>
        <dbReference type="Proteomes" id="UP000628448"/>
    </source>
</evidence>
<dbReference type="GO" id="GO:0005254">
    <property type="term" value="F:chloride channel activity"/>
    <property type="evidence" value="ECO:0007669"/>
    <property type="project" value="InterPro"/>
</dbReference>
<feature type="transmembrane region" description="Helical" evidence="9">
    <location>
        <begin position="223"/>
        <end position="254"/>
    </location>
</feature>
<evidence type="ECO:0000256" key="8">
    <source>
        <dbReference type="ARBA" id="ARBA00034708"/>
    </source>
</evidence>
<comment type="similarity">
    <text evidence="8">Belongs to the anion channel-forming bestrophin (TC 1.A.46) family.</text>
</comment>
<dbReference type="RefSeq" id="WP_196990471.1">
    <property type="nucleotide sequence ID" value="NZ_JADWYR010000001.1"/>
</dbReference>
<evidence type="ECO:0000256" key="2">
    <source>
        <dbReference type="ARBA" id="ARBA00022448"/>
    </source>
</evidence>
<evidence type="ECO:0000313" key="10">
    <source>
        <dbReference type="EMBL" id="MBG9376462.1"/>
    </source>
</evidence>
<keyword evidence="5 9" id="KW-1133">Transmembrane helix</keyword>
<keyword evidence="3" id="KW-1003">Cell membrane</keyword>
<dbReference type="AlphaFoldDB" id="A0A931E0N1"/>
<comment type="caution">
    <text evidence="10">The sequence shown here is derived from an EMBL/GenBank/DDBJ whole genome shotgun (WGS) entry which is preliminary data.</text>
</comment>
<dbReference type="PANTHER" id="PTHR33281:SF19">
    <property type="entry name" value="VOLTAGE-DEPENDENT ANION CHANNEL-FORMING PROTEIN YNEE"/>
    <property type="match status" value="1"/>
</dbReference>
<keyword evidence="7 9" id="KW-0472">Membrane</keyword>
<reference evidence="10" key="1">
    <citation type="submission" date="2020-11" db="EMBL/GenBank/DDBJ databases">
        <title>Bacterial whole genome sequence for Panacibacter sp. DH6.</title>
        <authorList>
            <person name="Le V."/>
            <person name="Ko S."/>
            <person name="Ahn C.-Y."/>
            <person name="Oh H.-M."/>
        </authorList>
    </citation>
    <scope>NUCLEOTIDE SEQUENCE</scope>
    <source>
        <strain evidence="10">DH6</strain>
    </source>
</reference>
<dbReference type="PANTHER" id="PTHR33281">
    <property type="entry name" value="UPF0187 PROTEIN YNEE"/>
    <property type="match status" value="1"/>
</dbReference>
<evidence type="ECO:0000256" key="1">
    <source>
        <dbReference type="ARBA" id="ARBA00004651"/>
    </source>
</evidence>
<feature type="transmembrane region" description="Helical" evidence="9">
    <location>
        <begin position="54"/>
        <end position="75"/>
    </location>
</feature>
<proteinExistence type="inferred from homology"/>
<comment type="subcellular location">
    <subcellularLocation>
        <location evidence="1">Cell membrane</location>
        <topology evidence="1">Multi-pass membrane protein</topology>
    </subcellularLocation>
</comment>
<dbReference type="InterPro" id="IPR044669">
    <property type="entry name" value="YneE/VCCN1/2-like"/>
</dbReference>
<dbReference type="GO" id="GO:0005886">
    <property type="term" value="C:plasma membrane"/>
    <property type="evidence" value="ECO:0007669"/>
    <property type="project" value="UniProtKB-SubCell"/>
</dbReference>
<evidence type="ECO:0000256" key="7">
    <source>
        <dbReference type="ARBA" id="ARBA00023136"/>
    </source>
</evidence>
<evidence type="ECO:0000256" key="6">
    <source>
        <dbReference type="ARBA" id="ARBA00023065"/>
    </source>
</evidence>
<evidence type="ECO:0000256" key="4">
    <source>
        <dbReference type="ARBA" id="ARBA00022692"/>
    </source>
</evidence>
<sequence>MLTYNSKDWFKFIFFFRRSDTVVTLLPGIIGVGLFTWLIAFLELKYLVLTEREYIKNLSVMHSMLTFVISMLLVFRTNSAYDRWWEGRKLWGALVNNSRNLALKLGAMLPQEDKHNRMFYKKMIPMYAHVLSLHLRSEITRLALDEKEHPELAAIDHNKHIPNHVAALIFRRTNRLYEEKKITGDQLIVLNAELLSFTDICGACERIKNTPIPMSYSTFLKKFIFFFVLTLPFSFVLSLKYWAIPVVIFIFYALTSLEIIAEEIEDPFDGDENDLPIVKISENINKHVAELL</sequence>
<keyword evidence="11" id="KW-1185">Reference proteome</keyword>
<organism evidence="10 11">
    <name type="scientific">Panacibacter microcysteis</name>
    <dbReference type="NCBI Taxonomy" id="2793269"/>
    <lineage>
        <taxon>Bacteria</taxon>
        <taxon>Pseudomonadati</taxon>
        <taxon>Bacteroidota</taxon>
        <taxon>Chitinophagia</taxon>
        <taxon>Chitinophagales</taxon>
        <taxon>Chitinophagaceae</taxon>
        <taxon>Panacibacter</taxon>
    </lineage>
</organism>
<dbReference type="EMBL" id="JADWYR010000001">
    <property type="protein sequence ID" value="MBG9376462.1"/>
    <property type="molecule type" value="Genomic_DNA"/>
</dbReference>
<keyword evidence="6" id="KW-0406">Ion transport</keyword>
<accession>A0A931E0N1</accession>
<keyword evidence="2" id="KW-0813">Transport</keyword>